<dbReference type="GO" id="GO:0019722">
    <property type="term" value="P:calcium-mediated signaling"/>
    <property type="evidence" value="ECO:0007669"/>
    <property type="project" value="TreeGrafter"/>
</dbReference>
<evidence type="ECO:0000256" key="8">
    <source>
        <dbReference type="ARBA" id="ARBA00022989"/>
    </source>
</evidence>
<dbReference type="InterPro" id="IPR000355">
    <property type="entry name" value="Chemokine_rcpt"/>
</dbReference>
<dbReference type="GO" id="GO:0001525">
    <property type="term" value="P:angiogenesis"/>
    <property type="evidence" value="ECO:0007669"/>
    <property type="project" value="UniProtKB-KW"/>
</dbReference>
<keyword evidence="12 16" id="KW-0675">Receptor</keyword>
<dbReference type="GO" id="GO:0007204">
    <property type="term" value="P:positive regulation of cytosolic calcium ion concentration"/>
    <property type="evidence" value="ECO:0007669"/>
    <property type="project" value="TreeGrafter"/>
</dbReference>
<evidence type="ECO:0000256" key="17">
    <source>
        <dbReference type="SAM" id="Phobius"/>
    </source>
</evidence>
<dbReference type="InterPro" id="IPR004070">
    <property type="entry name" value="Chemokine_CXCR3"/>
</dbReference>
<dbReference type="GO" id="GO:0060326">
    <property type="term" value="P:cell chemotaxis"/>
    <property type="evidence" value="ECO:0007669"/>
    <property type="project" value="TreeGrafter"/>
</dbReference>
<keyword evidence="3" id="KW-1003">Cell membrane</keyword>
<evidence type="ECO:0000256" key="11">
    <source>
        <dbReference type="ARBA" id="ARBA00023157"/>
    </source>
</evidence>
<dbReference type="OrthoDB" id="9818824at2759"/>
<evidence type="ECO:0000256" key="13">
    <source>
        <dbReference type="ARBA" id="ARBA00023180"/>
    </source>
</evidence>
<evidence type="ECO:0000256" key="7">
    <source>
        <dbReference type="ARBA" id="ARBA00022692"/>
    </source>
</evidence>
<dbReference type="PROSITE" id="PS00237">
    <property type="entry name" value="G_PROTEIN_RECEP_F1_1"/>
    <property type="match status" value="1"/>
</dbReference>
<keyword evidence="6" id="KW-0037">Angiogenesis</keyword>
<dbReference type="PANTHER" id="PTHR10489:SF671">
    <property type="entry name" value="C-X-C CHEMOKINE RECEPTOR TYPE 3"/>
    <property type="match status" value="1"/>
</dbReference>
<dbReference type="PRINTS" id="PR00237">
    <property type="entry name" value="GPCRRHODOPSN"/>
</dbReference>
<dbReference type="GO" id="GO:0002685">
    <property type="term" value="P:regulation of leukocyte migration"/>
    <property type="evidence" value="ECO:0007669"/>
    <property type="project" value="InterPro"/>
</dbReference>
<feature type="transmembrane region" description="Helical" evidence="17">
    <location>
        <begin position="151"/>
        <end position="169"/>
    </location>
</feature>
<feature type="transmembrane region" description="Helical" evidence="17">
    <location>
        <begin position="76"/>
        <end position="100"/>
    </location>
</feature>
<evidence type="ECO:0000256" key="4">
    <source>
        <dbReference type="ARBA" id="ARBA00022500"/>
    </source>
</evidence>
<comment type="subcellular location">
    <subcellularLocation>
        <location evidence="1">Cell membrane</location>
        <topology evidence="1">Multi-pass membrane protein</topology>
    </subcellularLocation>
</comment>
<dbReference type="PRINTS" id="PR01532">
    <property type="entry name" value="CXCCHMKINER3"/>
</dbReference>
<dbReference type="GO" id="GO:0006954">
    <property type="term" value="P:inflammatory response"/>
    <property type="evidence" value="ECO:0007669"/>
    <property type="project" value="InterPro"/>
</dbReference>
<evidence type="ECO:0000313" key="20">
    <source>
        <dbReference type="RefSeq" id="XP_053536703.1"/>
    </source>
</evidence>
<dbReference type="InterPro" id="IPR017452">
    <property type="entry name" value="GPCR_Rhodpsn_7TM"/>
</dbReference>
<feature type="transmembrane region" description="Helical" evidence="17">
    <location>
        <begin position="280"/>
        <end position="301"/>
    </location>
</feature>
<keyword evidence="4" id="KW-0145">Chemotaxis</keyword>
<dbReference type="FunFam" id="1.20.1070.10:FF:000159">
    <property type="entry name" value="C-X-C chemokine receptor type 3"/>
    <property type="match status" value="1"/>
</dbReference>
<dbReference type="GO" id="GO:0016494">
    <property type="term" value="F:C-X-C chemokine receptor activity"/>
    <property type="evidence" value="ECO:0007669"/>
    <property type="project" value="InterPro"/>
</dbReference>
<dbReference type="SUPFAM" id="SSF81321">
    <property type="entry name" value="Family A G protein-coupled receptor-like"/>
    <property type="match status" value="1"/>
</dbReference>
<proteinExistence type="inferred from homology"/>
<keyword evidence="8 17" id="KW-1133">Transmembrane helix</keyword>
<keyword evidence="9 16" id="KW-0297">G-protein coupled receptor</keyword>
<protein>
    <recommendedName>
        <fullName evidence="2">C-X-C chemokine receptor type 3</fullName>
    </recommendedName>
    <alternativeName>
        <fullName evidence="15">Interferon-inducible protein 10 receptor</fullName>
    </alternativeName>
</protein>
<evidence type="ECO:0000256" key="5">
    <source>
        <dbReference type="ARBA" id="ARBA00022641"/>
    </source>
</evidence>
<evidence type="ECO:0000259" key="18">
    <source>
        <dbReference type="PROSITE" id="PS50262"/>
    </source>
</evidence>
<feature type="transmembrane region" description="Helical" evidence="17">
    <location>
        <begin position="112"/>
        <end position="131"/>
    </location>
</feature>
<feature type="transmembrane region" description="Helical" evidence="17">
    <location>
        <begin position="321"/>
        <end position="346"/>
    </location>
</feature>
<evidence type="ECO:0000256" key="1">
    <source>
        <dbReference type="ARBA" id="ARBA00004651"/>
    </source>
</evidence>
<dbReference type="GO" id="GO:0006955">
    <property type="term" value="P:immune response"/>
    <property type="evidence" value="ECO:0007669"/>
    <property type="project" value="TreeGrafter"/>
</dbReference>
<evidence type="ECO:0000256" key="12">
    <source>
        <dbReference type="ARBA" id="ARBA00023170"/>
    </source>
</evidence>
<evidence type="ECO:0000256" key="16">
    <source>
        <dbReference type="RuleBase" id="RU000688"/>
    </source>
</evidence>
<feature type="transmembrane region" description="Helical" evidence="17">
    <location>
        <begin position="240"/>
        <end position="259"/>
    </location>
</feature>
<dbReference type="GO" id="GO:0016493">
    <property type="term" value="F:C-C chemokine receptor activity"/>
    <property type="evidence" value="ECO:0007669"/>
    <property type="project" value="TreeGrafter"/>
</dbReference>
<dbReference type="PRINTS" id="PR00657">
    <property type="entry name" value="CCCHEMOKINER"/>
</dbReference>
<evidence type="ECO:0000256" key="10">
    <source>
        <dbReference type="ARBA" id="ARBA00023136"/>
    </source>
</evidence>
<dbReference type="GeneID" id="108266523"/>
<dbReference type="CTD" id="654692"/>
<dbReference type="Proteomes" id="UP000221080">
    <property type="component" value="Chromosome 1"/>
</dbReference>
<dbReference type="GO" id="GO:0019957">
    <property type="term" value="F:C-C chemokine binding"/>
    <property type="evidence" value="ECO:0007669"/>
    <property type="project" value="TreeGrafter"/>
</dbReference>
<evidence type="ECO:0000256" key="3">
    <source>
        <dbReference type="ARBA" id="ARBA00022475"/>
    </source>
</evidence>
<dbReference type="GO" id="GO:0009897">
    <property type="term" value="C:external side of plasma membrane"/>
    <property type="evidence" value="ECO:0007669"/>
    <property type="project" value="TreeGrafter"/>
</dbReference>
<organism evidence="19 20">
    <name type="scientific">Ictalurus punctatus</name>
    <name type="common">Channel catfish</name>
    <name type="synonym">Silurus punctatus</name>
    <dbReference type="NCBI Taxonomy" id="7998"/>
    <lineage>
        <taxon>Eukaryota</taxon>
        <taxon>Metazoa</taxon>
        <taxon>Chordata</taxon>
        <taxon>Craniata</taxon>
        <taxon>Vertebrata</taxon>
        <taxon>Euteleostomi</taxon>
        <taxon>Actinopterygii</taxon>
        <taxon>Neopterygii</taxon>
        <taxon>Teleostei</taxon>
        <taxon>Ostariophysi</taxon>
        <taxon>Siluriformes</taxon>
        <taxon>Ictaluridae</taxon>
        <taxon>Ictalurus</taxon>
    </lineage>
</organism>
<comment type="similarity">
    <text evidence="16">Belongs to the G-protein coupled receptor 1 family.</text>
</comment>
<dbReference type="PROSITE" id="PS50262">
    <property type="entry name" value="G_PROTEIN_RECEP_F1_2"/>
    <property type="match status" value="1"/>
</dbReference>
<evidence type="ECO:0000256" key="15">
    <source>
        <dbReference type="ARBA" id="ARBA00030908"/>
    </source>
</evidence>
<feature type="domain" description="G-protein coupled receptors family 1 profile" evidence="18">
    <location>
        <begin position="92"/>
        <end position="343"/>
    </location>
</feature>
<dbReference type="Gene3D" id="1.20.1070.10">
    <property type="entry name" value="Rhodopsin 7-helix transmembrane proteins"/>
    <property type="match status" value="1"/>
</dbReference>
<dbReference type="CDD" id="cd15180">
    <property type="entry name" value="7tmA_CXCR3"/>
    <property type="match status" value="1"/>
</dbReference>
<reference evidence="20" key="2">
    <citation type="submission" date="2025-08" db="UniProtKB">
        <authorList>
            <consortium name="RefSeq"/>
        </authorList>
    </citation>
    <scope>IDENTIFICATION</scope>
    <source>
        <tissue evidence="20">Blood</tissue>
    </source>
</reference>
<evidence type="ECO:0000256" key="14">
    <source>
        <dbReference type="ARBA" id="ARBA00023224"/>
    </source>
</evidence>
<dbReference type="PANTHER" id="PTHR10489">
    <property type="entry name" value="CELL ADHESION MOLECULE"/>
    <property type="match status" value="1"/>
</dbReference>
<gene>
    <name evidence="20" type="primary">cxcr3.1</name>
</gene>
<sequence>MLWSVVLLEAPLMSHLHHPGGYQQILLKNLPKMEVIQGSELTNMTINDSYYDYDYNNTNCCGVVCDQNTSMHFEAIFIPILYSVAFVLGLMGNGLVLVVLCQKRRTWNVTDVFVLHLSVADMLLLLTLPLWAADAATGGIFNTGFCKFSGVVFRVNFYCSIFLLACISLDRYFSVVHAVQMYSRTRPKQVQLSCLAVWFFCLLLSIPDWIYLEAQHDSRRGKSECTHIYTSSTLRLLSRVLYHVLGFLLPAIVLLYCYSRVLLRLQSGSQGVQKQRAVRVVLALVMAFFISWTPYNITLLVDTLYTNQSSNNTTCEATTALDIALTATSVLGYLHCCVNPVLYAFVGVKFRRHLLDLIKPFRYRLQTRVDTVSRKSSVWSADTSQTSAF</sequence>
<keyword evidence="13" id="KW-0325">Glycoprotein</keyword>
<keyword evidence="19" id="KW-1185">Reference proteome</keyword>
<keyword evidence="5" id="KW-0765">Sulfation</keyword>
<evidence type="ECO:0000256" key="2">
    <source>
        <dbReference type="ARBA" id="ARBA00020038"/>
    </source>
</evidence>
<evidence type="ECO:0000256" key="9">
    <source>
        <dbReference type="ARBA" id="ARBA00023040"/>
    </source>
</evidence>
<dbReference type="InterPro" id="IPR000276">
    <property type="entry name" value="GPCR_Rhodpsn"/>
</dbReference>
<keyword evidence="7 16" id="KW-0812">Transmembrane</keyword>
<evidence type="ECO:0000313" key="19">
    <source>
        <dbReference type="Proteomes" id="UP000221080"/>
    </source>
</evidence>
<reference evidence="19" key="1">
    <citation type="journal article" date="2016" name="Nat. Commun.">
        <title>The channel catfish genome sequence provides insights into the evolution of scale formation in teleosts.</title>
        <authorList>
            <person name="Liu Z."/>
            <person name="Liu S."/>
            <person name="Yao J."/>
            <person name="Bao L."/>
            <person name="Zhang J."/>
            <person name="Li Y."/>
            <person name="Jiang C."/>
            <person name="Sun L."/>
            <person name="Wang R."/>
            <person name="Zhang Y."/>
            <person name="Zhou T."/>
            <person name="Zeng Q."/>
            <person name="Fu Q."/>
            <person name="Gao S."/>
            <person name="Li N."/>
            <person name="Koren S."/>
            <person name="Jiang Y."/>
            <person name="Zimin A."/>
            <person name="Xu P."/>
            <person name="Phillippy A.M."/>
            <person name="Geng X."/>
            <person name="Song L."/>
            <person name="Sun F."/>
            <person name="Li C."/>
            <person name="Wang X."/>
            <person name="Chen A."/>
            <person name="Jin Y."/>
            <person name="Yuan Z."/>
            <person name="Yang Y."/>
            <person name="Tan S."/>
            <person name="Peatman E."/>
            <person name="Lu J."/>
            <person name="Qin Z."/>
            <person name="Dunham R."/>
            <person name="Li Z."/>
            <person name="Sonstegard T."/>
            <person name="Feng J."/>
            <person name="Danzmann R.G."/>
            <person name="Schroeder S."/>
            <person name="Scheffler B."/>
            <person name="Duke M.V."/>
            <person name="Ballard L."/>
            <person name="Kucuktas H."/>
            <person name="Kaltenboeck L."/>
            <person name="Liu H."/>
            <person name="Armbruster J."/>
            <person name="Xie Y."/>
            <person name="Kirby M.L."/>
            <person name="Tian Y."/>
            <person name="Flanagan M.E."/>
            <person name="Mu W."/>
            <person name="Waldbieser G.C."/>
        </authorList>
    </citation>
    <scope>NUCLEOTIDE SEQUENCE [LARGE SCALE GENOMIC DNA]</scope>
    <source>
        <strain evidence="19">SDA103</strain>
    </source>
</reference>
<keyword evidence="10 17" id="KW-0472">Membrane</keyword>
<feature type="transmembrane region" description="Helical" evidence="17">
    <location>
        <begin position="190"/>
        <end position="212"/>
    </location>
</feature>
<keyword evidence="11" id="KW-1015">Disulfide bond</keyword>
<dbReference type="AlphaFoldDB" id="A0A9F7TIM2"/>
<evidence type="ECO:0000256" key="6">
    <source>
        <dbReference type="ARBA" id="ARBA00022657"/>
    </source>
</evidence>
<name>A0A9F7TIM2_ICTPU</name>
<accession>A0A9F7TIM2</accession>
<dbReference type="InterPro" id="IPR050119">
    <property type="entry name" value="CCR1-9-like"/>
</dbReference>
<keyword evidence="14 16" id="KW-0807">Transducer</keyword>
<dbReference type="RefSeq" id="XP_053536703.1">
    <property type="nucleotide sequence ID" value="XM_053680728.1"/>
</dbReference>
<dbReference type="Pfam" id="PF00001">
    <property type="entry name" value="7tm_1"/>
    <property type="match status" value="1"/>
</dbReference>